<dbReference type="Pfam" id="PF01900">
    <property type="entry name" value="RNase_P_Rpp14"/>
    <property type="match status" value="1"/>
</dbReference>
<dbReference type="GO" id="GO:0005737">
    <property type="term" value="C:cytoplasm"/>
    <property type="evidence" value="ECO:0007669"/>
    <property type="project" value="UniProtKB-SubCell"/>
</dbReference>
<dbReference type="PIRSF" id="PIRSF004952">
    <property type="entry name" value="RNase_P_2"/>
    <property type="match status" value="1"/>
</dbReference>
<dbReference type="RefSeq" id="WP_050002475.1">
    <property type="nucleotide sequence ID" value="NZ_CP008887.1"/>
</dbReference>
<dbReference type="GeneID" id="25152508"/>
<comment type="similarity">
    <text evidence="7">Belongs to the eukaryotic/archaeal RNase P protein component 2 family.</text>
</comment>
<dbReference type="GO" id="GO:0004526">
    <property type="term" value="F:ribonuclease P activity"/>
    <property type="evidence" value="ECO:0007669"/>
    <property type="project" value="UniProtKB-UniRule"/>
</dbReference>
<comment type="subcellular location">
    <subcellularLocation>
        <location evidence="7">Cytoplasm</location>
    </subcellularLocation>
</comment>
<gene>
    <name evidence="7" type="primary">rnp2</name>
    <name evidence="8" type="ORF">TEU_03540</name>
</gene>
<dbReference type="EC" id="3.1.26.5" evidence="7"/>
<organism evidence="8 9">
    <name type="scientific">Thermococcus eurythermalis</name>
    <dbReference type="NCBI Taxonomy" id="1505907"/>
    <lineage>
        <taxon>Archaea</taxon>
        <taxon>Methanobacteriati</taxon>
        <taxon>Methanobacteriota</taxon>
        <taxon>Thermococci</taxon>
        <taxon>Thermococcales</taxon>
        <taxon>Thermococcaceae</taxon>
        <taxon>Thermococcus</taxon>
    </lineage>
</organism>
<dbReference type="STRING" id="1505907.TEU_03540"/>
<accession>A0A097QSM0</accession>
<keyword evidence="1 7" id="KW-0963">Cytoplasm</keyword>
<dbReference type="NCBIfam" id="NF002986">
    <property type="entry name" value="PRK03717.1"/>
    <property type="match status" value="1"/>
</dbReference>
<dbReference type="PANTHER" id="PTHR15441:SF2">
    <property type="entry name" value="RIBONUCLEASE P_MRP PROTEIN SUBUNIT POP5"/>
    <property type="match status" value="1"/>
</dbReference>
<evidence type="ECO:0000256" key="2">
    <source>
        <dbReference type="ARBA" id="ARBA00022694"/>
    </source>
</evidence>
<evidence type="ECO:0000256" key="7">
    <source>
        <dbReference type="HAMAP-Rule" id="MF_00755"/>
    </source>
</evidence>
<dbReference type="Proteomes" id="UP000029980">
    <property type="component" value="Chromosome"/>
</dbReference>
<evidence type="ECO:0000256" key="1">
    <source>
        <dbReference type="ARBA" id="ARBA00022490"/>
    </source>
</evidence>
<keyword evidence="2 7" id="KW-0819">tRNA processing</keyword>
<dbReference type="HOGENOM" id="CLU_137733_1_0_2"/>
<dbReference type="HAMAP" id="MF_00755">
    <property type="entry name" value="RNase_P_2"/>
    <property type="match status" value="1"/>
</dbReference>
<dbReference type="PANTHER" id="PTHR15441">
    <property type="entry name" value="RIBONUCLEASE P PROTEIN SUBUNIT P14"/>
    <property type="match status" value="1"/>
</dbReference>
<name>A0A097QSM0_9EURY</name>
<protein>
    <recommendedName>
        <fullName evidence="7">Ribonuclease P protein component 2</fullName>
        <shortName evidence="7">RNase P component 2</shortName>
        <ecNumber evidence="7">3.1.26.5</ecNumber>
    </recommendedName>
    <alternativeName>
        <fullName evidence="7">Pop5</fullName>
    </alternativeName>
</protein>
<dbReference type="OrthoDB" id="19261at2157"/>
<evidence type="ECO:0000313" key="9">
    <source>
        <dbReference type="Proteomes" id="UP000029980"/>
    </source>
</evidence>
<evidence type="ECO:0000313" key="8">
    <source>
        <dbReference type="EMBL" id="AIU69495.1"/>
    </source>
</evidence>
<evidence type="ECO:0000256" key="6">
    <source>
        <dbReference type="ARBA" id="ARBA00057629"/>
    </source>
</evidence>
<dbReference type="EMBL" id="CP008887">
    <property type="protein sequence ID" value="AIU69495.1"/>
    <property type="molecule type" value="Genomic_DNA"/>
</dbReference>
<dbReference type="GO" id="GO:0030677">
    <property type="term" value="C:ribonuclease P complex"/>
    <property type="evidence" value="ECO:0007669"/>
    <property type="project" value="UniProtKB-UniRule"/>
</dbReference>
<comment type="catalytic activity">
    <reaction evidence="7">
        <text>Endonucleolytic cleavage of RNA, removing 5'-extranucleotides from tRNA precursor.</text>
        <dbReference type="EC" id="3.1.26.5"/>
    </reaction>
</comment>
<evidence type="ECO:0000256" key="4">
    <source>
        <dbReference type="ARBA" id="ARBA00022759"/>
    </source>
</evidence>
<dbReference type="InterPro" id="IPR002759">
    <property type="entry name" value="Pop5/Rpp14/Rnp2-like"/>
</dbReference>
<dbReference type="GO" id="GO:0001682">
    <property type="term" value="P:tRNA 5'-leader removal"/>
    <property type="evidence" value="ECO:0007669"/>
    <property type="project" value="UniProtKB-UniRule"/>
</dbReference>
<comment type="subunit">
    <text evidence="7">Consists of a catalytic RNA component and at least 4-5 protein subunits.</text>
</comment>
<keyword evidence="4 7" id="KW-0255">Endonuclease</keyword>
<dbReference type="Gene3D" id="3.30.70.3250">
    <property type="entry name" value="Ribonuclease P, Pop5 subunit"/>
    <property type="match status" value="1"/>
</dbReference>
<keyword evidence="5 7" id="KW-0378">Hydrolase</keyword>
<reference evidence="8 9" key="1">
    <citation type="journal article" date="2015" name="Int. J. Syst. Evol. Microbiol.">
        <title>Thermococcus eurythermalis sp. nov., a conditional piezophilic hyperthermophilic archaeon with a wide temperature range isolated from an oil-immersed chimney in the Guaymas Basin.</title>
        <authorList>
            <person name="Zhao W."/>
            <person name="Zeng X."/>
            <person name="Xiao X."/>
        </authorList>
    </citation>
    <scope>NUCLEOTIDE SEQUENCE [LARGE SCALE GENOMIC DNA]</scope>
    <source>
        <strain evidence="8 9">A501</strain>
    </source>
</reference>
<dbReference type="FunFam" id="3.30.70.3250:FF:000007">
    <property type="entry name" value="Ribonuclease P protein component 2"/>
    <property type="match status" value="1"/>
</dbReference>
<dbReference type="SUPFAM" id="SSF160350">
    <property type="entry name" value="Rnp2-like"/>
    <property type="match status" value="1"/>
</dbReference>
<dbReference type="KEGG" id="teu:TEU_03540"/>
<proteinExistence type="inferred from homology"/>
<evidence type="ECO:0000256" key="5">
    <source>
        <dbReference type="ARBA" id="ARBA00022801"/>
    </source>
</evidence>
<comment type="function">
    <text evidence="6 7">Part of ribonuclease P, a protein complex that generates mature tRNA molecules by cleaving their 5'-ends.</text>
</comment>
<dbReference type="AlphaFoldDB" id="A0A097QSM0"/>
<sequence length="120" mass="13975">MREKPKYLPPTLREKHRYIAFQVIGERPFKKDEIKRAIWDASLSTLGTLGSARAKPWFIKFDEKSQTGIVRVDRKHVEELRFALTLVTEINGSKAIFRTLGVSGTIKRLKKKFLAEFGWR</sequence>
<evidence type="ECO:0000256" key="3">
    <source>
        <dbReference type="ARBA" id="ARBA00022722"/>
    </source>
</evidence>
<dbReference type="InterPro" id="IPR016434">
    <property type="entry name" value="Rnp2_archaea"/>
</dbReference>
<keyword evidence="3 7" id="KW-0540">Nuclease</keyword>
<dbReference type="InterPro" id="IPR038085">
    <property type="entry name" value="Rnp2-like_sf"/>
</dbReference>
<keyword evidence="9" id="KW-1185">Reference proteome</keyword>